<gene>
    <name evidence="2" type="ORF">SAMN06265380_11344</name>
</gene>
<name>A0A521EQZ8_9RHOB</name>
<accession>A0A521EQZ8</accession>
<keyword evidence="1" id="KW-0732">Signal</keyword>
<feature type="chain" id="PRO_5021876879" evidence="1">
    <location>
        <begin position="18"/>
        <end position="87"/>
    </location>
</feature>
<organism evidence="2 3">
    <name type="scientific">Ruegeria faecimaris</name>
    <dbReference type="NCBI Taxonomy" id="686389"/>
    <lineage>
        <taxon>Bacteria</taxon>
        <taxon>Pseudomonadati</taxon>
        <taxon>Pseudomonadota</taxon>
        <taxon>Alphaproteobacteria</taxon>
        <taxon>Rhodobacterales</taxon>
        <taxon>Roseobacteraceae</taxon>
        <taxon>Ruegeria</taxon>
    </lineage>
</organism>
<dbReference type="Proteomes" id="UP000319555">
    <property type="component" value="Unassembled WGS sequence"/>
</dbReference>
<sequence length="87" mass="8687">MKPVLSIMILVACGACAGSSETDLQASCEALVAAETGTRPGDVRALSTDTEPGGSVTTVSVTGAQAPWLCRADPSGVVTGVEYSQEG</sequence>
<dbReference type="OrthoDB" id="7709214at2"/>
<dbReference type="RefSeq" id="WP_142639168.1">
    <property type="nucleotide sequence ID" value="NZ_CANMDC010000012.1"/>
</dbReference>
<protein>
    <submittedName>
        <fullName evidence="2">Uncharacterized protein</fullName>
    </submittedName>
</protein>
<keyword evidence="3" id="KW-1185">Reference proteome</keyword>
<reference evidence="2 3" key="1">
    <citation type="submission" date="2017-05" db="EMBL/GenBank/DDBJ databases">
        <authorList>
            <person name="Varghese N."/>
            <person name="Submissions S."/>
        </authorList>
    </citation>
    <scope>NUCLEOTIDE SEQUENCE [LARGE SCALE GENOMIC DNA]</scope>
    <source>
        <strain evidence="2 3">DSM 28009</strain>
    </source>
</reference>
<proteinExistence type="predicted"/>
<feature type="signal peptide" evidence="1">
    <location>
        <begin position="1"/>
        <end position="17"/>
    </location>
</feature>
<dbReference type="AlphaFoldDB" id="A0A521EQZ8"/>
<evidence type="ECO:0000313" key="2">
    <source>
        <dbReference type="EMBL" id="SMO86348.1"/>
    </source>
</evidence>
<dbReference type="EMBL" id="FXTE01000013">
    <property type="protein sequence ID" value="SMO86348.1"/>
    <property type="molecule type" value="Genomic_DNA"/>
</dbReference>
<evidence type="ECO:0000256" key="1">
    <source>
        <dbReference type="SAM" id="SignalP"/>
    </source>
</evidence>
<evidence type="ECO:0000313" key="3">
    <source>
        <dbReference type="Proteomes" id="UP000319555"/>
    </source>
</evidence>